<comment type="caution">
    <text evidence="2">The sequence shown here is derived from an EMBL/GenBank/DDBJ whole genome shotgun (WGS) entry which is preliminary data.</text>
</comment>
<evidence type="ECO:0000313" key="3">
    <source>
        <dbReference type="Proteomes" id="UP001168128"/>
    </source>
</evidence>
<dbReference type="Proteomes" id="UP001168128">
    <property type="component" value="Unassembled WGS sequence"/>
</dbReference>
<sequence length="193" mass="23263">MKNLFQKEFLNSLLDNHEFAYNKYRREELISNFSRLKNDVPFSPRLNEWLTGFYEKNREVFVFTDFDDFDSSNIKQTLQNHIKRFKDTGKIHVWTGKSDNTIFGTARQNHFFRAWHEYVHITRALNFDFVGESLVCAFQCNMLPNSWSLEREIVYIEIVAQNQFYSINKKFVDNQRHFCISYMIDPEKALTKR</sequence>
<feature type="domain" description="L27" evidence="1">
    <location>
        <begin position="1"/>
        <end position="28"/>
    </location>
</feature>
<dbReference type="EMBL" id="JAULSJ010000015">
    <property type="protein sequence ID" value="MDO3425514.1"/>
    <property type="molecule type" value="Genomic_DNA"/>
</dbReference>
<evidence type="ECO:0000259" key="1">
    <source>
        <dbReference type="PROSITE" id="PS51022"/>
    </source>
</evidence>
<gene>
    <name evidence="2" type="ORF">QWT87_11500</name>
</gene>
<protein>
    <recommendedName>
        <fullName evidence="1">L27 domain-containing protein</fullName>
    </recommendedName>
</protein>
<name>A0ABT8U7U7_9FLAO</name>
<keyword evidence="3" id="KW-1185">Reference proteome</keyword>
<reference evidence="2" key="1">
    <citation type="submission" date="2023-07" db="EMBL/GenBank/DDBJ databases">
        <title>AMR profile of multidrug- resistance Chryseobacterium gambrini related strain.</title>
        <authorList>
            <person name="Kirdat K."/>
            <person name="Bhatt A."/>
            <person name="Kuyare S."/>
            <person name="Yadav A."/>
        </authorList>
    </citation>
    <scope>NUCLEOTIDE SEQUENCE</scope>
    <source>
        <strain evidence="2">APV-1</strain>
    </source>
</reference>
<evidence type="ECO:0000313" key="2">
    <source>
        <dbReference type="EMBL" id="MDO3425514.1"/>
    </source>
</evidence>
<dbReference type="PROSITE" id="PS51022">
    <property type="entry name" value="L27"/>
    <property type="match status" value="1"/>
</dbReference>
<organism evidence="2 3">
    <name type="scientific">Chryseobacterium urinae</name>
    <dbReference type="NCBI Taxonomy" id="3058400"/>
    <lineage>
        <taxon>Bacteria</taxon>
        <taxon>Pseudomonadati</taxon>
        <taxon>Bacteroidota</taxon>
        <taxon>Flavobacteriia</taxon>
        <taxon>Flavobacteriales</taxon>
        <taxon>Weeksellaceae</taxon>
        <taxon>Chryseobacterium group</taxon>
        <taxon>Chryseobacterium</taxon>
    </lineage>
</organism>
<dbReference type="InterPro" id="IPR004172">
    <property type="entry name" value="L27_dom"/>
</dbReference>
<dbReference type="RefSeq" id="WP_302716198.1">
    <property type="nucleotide sequence ID" value="NZ_JAULSJ010000015.1"/>
</dbReference>
<accession>A0ABT8U7U7</accession>
<proteinExistence type="predicted"/>